<evidence type="ECO:0000313" key="9">
    <source>
        <dbReference type="Proteomes" id="UP000046373"/>
    </source>
</evidence>
<feature type="transmembrane region" description="Helical" evidence="7">
    <location>
        <begin position="196"/>
        <end position="218"/>
    </location>
</feature>
<gene>
    <name evidence="8" type="ORF">MPLDJ20_110320</name>
</gene>
<comment type="subcellular location">
    <subcellularLocation>
        <location evidence="1">Membrane</location>
        <topology evidence="1">Multi-pass membrane protein</topology>
    </subcellularLocation>
</comment>
<organism evidence="8 9">
    <name type="scientific">Mesorhizobium plurifarium</name>
    <dbReference type="NCBI Taxonomy" id="69974"/>
    <lineage>
        <taxon>Bacteria</taxon>
        <taxon>Pseudomonadati</taxon>
        <taxon>Pseudomonadota</taxon>
        <taxon>Alphaproteobacteria</taxon>
        <taxon>Hyphomicrobiales</taxon>
        <taxon>Phyllobacteriaceae</taxon>
        <taxon>Mesorhizobium</taxon>
    </lineage>
</organism>
<keyword evidence="4" id="KW-0769">Symport</keyword>
<evidence type="ECO:0000256" key="6">
    <source>
        <dbReference type="ARBA" id="ARBA00023136"/>
    </source>
</evidence>
<dbReference type="GO" id="GO:0005886">
    <property type="term" value="C:plasma membrane"/>
    <property type="evidence" value="ECO:0007669"/>
    <property type="project" value="TreeGrafter"/>
</dbReference>
<evidence type="ECO:0000256" key="3">
    <source>
        <dbReference type="ARBA" id="ARBA00022692"/>
    </source>
</evidence>
<dbReference type="PANTHER" id="PTHR11706:SF33">
    <property type="entry name" value="NATURAL RESISTANCE-ASSOCIATED MACROPHAGE PROTEIN 2"/>
    <property type="match status" value="1"/>
</dbReference>
<dbReference type="InterPro" id="IPR001046">
    <property type="entry name" value="NRAMP_fam"/>
</dbReference>
<evidence type="ECO:0000256" key="4">
    <source>
        <dbReference type="ARBA" id="ARBA00022847"/>
    </source>
</evidence>
<evidence type="ECO:0000256" key="2">
    <source>
        <dbReference type="ARBA" id="ARBA00022448"/>
    </source>
</evidence>
<feature type="transmembrane region" description="Helical" evidence="7">
    <location>
        <begin position="375"/>
        <end position="398"/>
    </location>
</feature>
<accession>A0A090E131</accession>
<dbReference type="GO" id="GO:0034755">
    <property type="term" value="P:iron ion transmembrane transport"/>
    <property type="evidence" value="ECO:0007669"/>
    <property type="project" value="TreeGrafter"/>
</dbReference>
<evidence type="ECO:0000256" key="7">
    <source>
        <dbReference type="SAM" id="Phobius"/>
    </source>
</evidence>
<sequence length="436" mass="46353">MTGIGSQIDREQSSTLAKGPFQRFLRTIGPGFITGASDDDPSGIGTYSQAGAQLGFDIGWSMLFTFPLMAAIQEIAARIGRTTGKGISGNLSRHYPAPLLSVVVMLLFVANVINIGADLSAMADALKLLVGGPSSLYVVAFAIICVSAIVFLDYTRYVTVLKWTTLSLFAYVIAMFAANVPWIDAAKGLLIPHLEWSGAFFTTLLAILGTTISPYLFFWQASQEVEEEELKLTAEPLRWAPWQATRAFGRIRADTLVGMAFSNLIAVAIIFTTAATLHKAGVTDIASSTDAAKALEPAAGEFAFIVFSAGIIGTGLLAVPVLAGSAAFAVGEALRWPVGLQRKPKEAAAFYATLAAATALGTGIMFTPIDPIKALYWSAVINGMCAVPVMVVMMLMAARKDIMGEFPVQGWLRALGWLSTLAMGMSSLGLVAQWFL</sequence>
<dbReference type="EMBL" id="CCNB01000003">
    <property type="protein sequence ID" value="CDX20472.1"/>
    <property type="molecule type" value="Genomic_DNA"/>
</dbReference>
<keyword evidence="3 7" id="KW-0812">Transmembrane</keyword>
<dbReference type="Proteomes" id="UP000046373">
    <property type="component" value="Unassembled WGS sequence"/>
</dbReference>
<protein>
    <submittedName>
        <fullName evidence="8">Putative manganese transp</fullName>
    </submittedName>
</protein>
<feature type="transmembrane region" description="Helical" evidence="7">
    <location>
        <begin position="136"/>
        <end position="154"/>
    </location>
</feature>
<name>A0A090E131_MESPL</name>
<dbReference type="GO" id="GO:0015293">
    <property type="term" value="F:symporter activity"/>
    <property type="evidence" value="ECO:0007669"/>
    <property type="project" value="UniProtKB-KW"/>
</dbReference>
<feature type="transmembrane region" description="Helical" evidence="7">
    <location>
        <begin position="256"/>
        <end position="277"/>
    </location>
</feature>
<dbReference type="GeneID" id="31887955"/>
<evidence type="ECO:0000256" key="1">
    <source>
        <dbReference type="ARBA" id="ARBA00004141"/>
    </source>
</evidence>
<feature type="transmembrane region" description="Helical" evidence="7">
    <location>
        <begin position="166"/>
        <end position="184"/>
    </location>
</feature>
<reference evidence="8 9" key="1">
    <citation type="submission" date="2014-08" db="EMBL/GenBank/DDBJ databases">
        <authorList>
            <person name="Moulin Lionel"/>
        </authorList>
    </citation>
    <scope>NUCLEOTIDE SEQUENCE [LARGE SCALE GENOMIC DNA]</scope>
</reference>
<feature type="transmembrane region" description="Helical" evidence="7">
    <location>
        <begin position="302"/>
        <end position="328"/>
    </location>
</feature>
<dbReference type="Pfam" id="PF01566">
    <property type="entry name" value="Nramp"/>
    <property type="match status" value="1"/>
</dbReference>
<feature type="transmembrane region" description="Helical" evidence="7">
    <location>
        <begin position="348"/>
        <end position="369"/>
    </location>
</feature>
<feature type="transmembrane region" description="Helical" evidence="7">
    <location>
        <begin position="97"/>
        <end position="116"/>
    </location>
</feature>
<dbReference type="AlphaFoldDB" id="A0A090E131"/>
<keyword evidence="2" id="KW-0813">Transport</keyword>
<keyword evidence="6 7" id="KW-0472">Membrane</keyword>
<evidence type="ECO:0000256" key="5">
    <source>
        <dbReference type="ARBA" id="ARBA00022989"/>
    </source>
</evidence>
<dbReference type="GO" id="GO:0005384">
    <property type="term" value="F:manganese ion transmembrane transporter activity"/>
    <property type="evidence" value="ECO:0007669"/>
    <property type="project" value="TreeGrafter"/>
</dbReference>
<feature type="transmembrane region" description="Helical" evidence="7">
    <location>
        <begin position="410"/>
        <end position="435"/>
    </location>
</feature>
<evidence type="ECO:0000313" key="8">
    <source>
        <dbReference type="EMBL" id="CDX20472.1"/>
    </source>
</evidence>
<keyword evidence="5 7" id="KW-1133">Transmembrane helix</keyword>
<dbReference type="GO" id="GO:0015086">
    <property type="term" value="F:cadmium ion transmembrane transporter activity"/>
    <property type="evidence" value="ECO:0007669"/>
    <property type="project" value="TreeGrafter"/>
</dbReference>
<dbReference type="PANTHER" id="PTHR11706">
    <property type="entry name" value="SOLUTE CARRIER PROTEIN FAMILY 11 MEMBER"/>
    <property type="match status" value="1"/>
</dbReference>
<proteinExistence type="predicted"/>